<evidence type="ECO:0000256" key="1">
    <source>
        <dbReference type="PROSITE-ProRule" id="PRU00288"/>
    </source>
</evidence>
<dbReference type="Proteomes" id="UP000751190">
    <property type="component" value="Unassembled WGS sequence"/>
</dbReference>
<keyword evidence="5" id="KW-1185">Reference proteome</keyword>
<dbReference type="OMA" id="AETTEYC"/>
<dbReference type="InterPro" id="IPR001164">
    <property type="entry name" value="ArfGAP_dom"/>
</dbReference>
<organism evidence="4 5">
    <name type="scientific">Diacronema lutheri</name>
    <name type="common">Unicellular marine alga</name>
    <name type="synonym">Monochrysis lutheri</name>
    <dbReference type="NCBI Taxonomy" id="2081491"/>
    <lineage>
        <taxon>Eukaryota</taxon>
        <taxon>Haptista</taxon>
        <taxon>Haptophyta</taxon>
        <taxon>Pavlovophyceae</taxon>
        <taxon>Pavlovales</taxon>
        <taxon>Pavlovaceae</taxon>
        <taxon>Diacronema</taxon>
    </lineage>
</organism>
<evidence type="ECO:0000313" key="5">
    <source>
        <dbReference type="Proteomes" id="UP000751190"/>
    </source>
</evidence>
<dbReference type="GO" id="GO:0005096">
    <property type="term" value="F:GTPase activator activity"/>
    <property type="evidence" value="ECO:0007669"/>
    <property type="project" value="InterPro"/>
</dbReference>
<feature type="region of interest" description="Disordered" evidence="2">
    <location>
        <begin position="170"/>
        <end position="203"/>
    </location>
</feature>
<dbReference type="OrthoDB" id="10266696at2759"/>
<keyword evidence="1" id="KW-0479">Metal-binding</keyword>
<dbReference type="InterPro" id="IPR038508">
    <property type="entry name" value="ArfGAP_dom_sf"/>
</dbReference>
<dbReference type="GO" id="GO:0008270">
    <property type="term" value="F:zinc ion binding"/>
    <property type="evidence" value="ECO:0007669"/>
    <property type="project" value="UniProtKB-KW"/>
</dbReference>
<dbReference type="InterPro" id="IPR051718">
    <property type="entry name" value="ARF_GTPase-activating"/>
</dbReference>
<dbReference type="Gene3D" id="1.10.220.150">
    <property type="entry name" value="Arf GTPase activating protein"/>
    <property type="match status" value="1"/>
</dbReference>
<dbReference type="PANTHER" id="PTHR45705:SF1">
    <property type="entry name" value="FI20236P1"/>
    <property type="match status" value="1"/>
</dbReference>
<dbReference type="InterPro" id="IPR037278">
    <property type="entry name" value="ARFGAP/RecO"/>
</dbReference>
<comment type="caution">
    <text evidence="4">The sequence shown here is derived from an EMBL/GenBank/DDBJ whole genome shotgun (WGS) entry which is preliminary data.</text>
</comment>
<name>A0A8J5XJJ0_DIALT</name>
<keyword evidence="1" id="KW-0862">Zinc</keyword>
<dbReference type="AlphaFoldDB" id="A0A8J5XJJ0"/>
<sequence length="280" mass="29152">MAGRYDYKLDRNLQAQLLREIEALIQQQPANSACADCSARLRARSAFCSVTLGIWLCNRCYGVHRSLGTHVSRTKCVGLDAFSREEVRFMAAHGDARAAHVYEAAVPAELSRPTAASGLAEVEAWARAKYERKAFCREARPARAADGACAPAAREAPGVNLIDFGPTAASAGGPHAPSDAINFGAPSSRPACTPPPASMAAATPHARLPGSFALAWQATAPASSSSFTHQCQHRNVAGASTTGNGSGDVVLEALPHAGAAGGADAQKSAQAIADVMSRFR</sequence>
<keyword evidence="1" id="KW-0863">Zinc-finger</keyword>
<protein>
    <recommendedName>
        <fullName evidence="3">Arf-GAP domain-containing protein</fullName>
    </recommendedName>
</protein>
<dbReference type="SMART" id="SM00105">
    <property type="entry name" value="ArfGap"/>
    <property type="match status" value="1"/>
</dbReference>
<evidence type="ECO:0000256" key="2">
    <source>
        <dbReference type="SAM" id="MobiDB-lite"/>
    </source>
</evidence>
<proteinExistence type="predicted"/>
<dbReference type="EMBL" id="JAGTXO010000037">
    <property type="protein sequence ID" value="KAG8459775.1"/>
    <property type="molecule type" value="Genomic_DNA"/>
</dbReference>
<dbReference type="GO" id="GO:0005737">
    <property type="term" value="C:cytoplasm"/>
    <property type="evidence" value="ECO:0007669"/>
    <property type="project" value="TreeGrafter"/>
</dbReference>
<accession>A0A8J5XJJ0</accession>
<dbReference type="PRINTS" id="PR00405">
    <property type="entry name" value="REVINTRACTNG"/>
</dbReference>
<dbReference type="Pfam" id="PF01412">
    <property type="entry name" value="ArfGap"/>
    <property type="match status" value="1"/>
</dbReference>
<feature type="domain" description="Arf-GAP" evidence="3">
    <location>
        <begin position="19"/>
        <end position="144"/>
    </location>
</feature>
<dbReference type="CDD" id="cd08204">
    <property type="entry name" value="ArfGap"/>
    <property type="match status" value="1"/>
</dbReference>
<dbReference type="PANTHER" id="PTHR45705">
    <property type="entry name" value="FI20236P1"/>
    <property type="match status" value="1"/>
</dbReference>
<evidence type="ECO:0000259" key="3">
    <source>
        <dbReference type="PROSITE" id="PS50115"/>
    </source>
</evidence>
<evidence type="ECO:0000313" key="4">
    <source>
        <dbReference type="EMBL" id="KAG8459775.1"/>
    </source>
</evidence>
<dbReference type="PROSITE" id="PS50115">
    <property type="entry name" value="ARFGAP"/>
    <property type="match status" value="1"/>
</dbReference>
<gene>
    <name evidence="4" type="ORF">KFE25_014338</name>
</gene>
<reference evidence="4" key="1">
    <citation type="submission" date="2021-05" db="EMBL/GenBank/DDBJ databases">
        <title>The genome of the haptophyte Pavlova lutheri (Diacronema luteri, Pavlovales) - a model for lipid biosynthesis in eukaryotic algae.</title>
        <authorList>
            <person name="Hulatt C.J."/>
            <person name="Posewitz M.C."/>
        </authorList>
    </citation>
    <scope>NUCLEOTIDE SEQUENCE</scope>
    <source>
        <strain evidence="4">NIVA-4/92</strain>
    </source>
</reference>
<dbReference type="SUPFAM" id="SSF57863">
    <property type="entry name" value="ArfGap/RecO-like zinc finger"/>
    <property type="match status" value="1"/>
</dbReference>